<dbReference type="InterPro" id="IPR000835">
    <property type="entry name" value="HTH_MarR-typ"/>
</dbReference>
<evidence type="ECO:0000259" key="4">
    <source>
        <dbReference type="PROSITE" id="PS50995"/>
    </source>
</evidence>
<keyword evidence="6" id="KW-1185">Reference proteome</keyword>
<dbReference type="SMART" id="SM00347">
    <property type="entry name" value="HTH_MARR"/>
    <property type="match status" value="1"/>
</dbReference>
<organism evidence="5 6">
    <name type="scientific">Oricola cellulosilytica</name>
    <dbReference type="NCBI Taxonomy" id="1429082"/>
    <lineage>
        <taxon>Bacteria</taxon>
        <taxon>Pseudomonadati</taxon>
        <taxon>Pseudomonadota</taxon>
        <taxon>Alphaproteobacteria</taxon>
        <taxon>Hyphomicrobiales</taxon>
        <taxon>Ahrensiaceae</taxon>
        <taxon>Oricola</taxon>
    </lineage>
</organism>
<dbReference type="PRINTS" id="PR00598">
    <property type="entry name" value="HTHMARR"/>
</dbReference>
<dbReference type="InterPro" id="IPR039422">
    <property type="entry name" value="MarR/SlyA-like"/>
</dbReference>
<dbReference type="RefSeq" id="WP_131570871.1">
    <property type="nucleotide sequence ID" value="NZ_JAINFK010000007.1"/>
</dbReference>
<evidence type="ECO:0000256" key="2">
    <source>
        <dbReference type="ARBA" id="ARBA00023125"/>
    </source>
</evidence>
<dbReference type="Proteomes" id="UP000291301">
    <property type="component" value="Unassembled WGS sequence"/>
</dbReference>
<sequence length="160" mass="18145">MTREATMAADEAPSKARLRLWLRLLKVTRKVEGRLRERLRTEFATTLPRFDVMSALNRHDQGLKMSELSGVLKVSNGNVTGIVDRLVEEGLVIRGAVEGDRRANLVRLTRKGHEHFAVQAREHEAWIDEMLADMPANESENLAHRLDALVQALEEPESKK</sequence>
<evidence type="ECO:0000313" key="6">
    <source>
        <dbReference type="Proteomes" id="UP000291301"/>
    </source>
</evidence>
<keyword evidence="3" id="KW-0804">Transcription</keyword>
<dbReference type="AlphaFoldDB" id="A0A4R0P8H2"/>
<dbReference type="PROSITE" id="PS50995">
    <property type="entry name" value="HTH_MARR_2"/>
    <property type="match status" value="1"/>
</dbReference>
<name>A0A4R0P8H2_9HYPH</name>
<evidence type="ECO:0000256" key="1">
    <source>
        <dbReference type="ARBA" id="ARBA00023015"/>
    </source>
</evidence>
<reference evidence="5 6" key="1">
    <citation type="journal article" date="2015" name="Antonie Van Leeuwenhoek">
        <title>Oricola cellulosilytica gen. nov., sp. nov., a cellulose-degrading bacterium of the family Phyllobacteriaceae isolated from surface seashore water, and emended descriptions of Mesorhizobium loti and Phyllobacterium myrsinacearum.</title>
        <authorList>
            <person name="Hameed A."/>
            <person name="Shahina M."/>
            <person name="Lai W.A."/>
            <person name="Lin S.Y."/>
            <person name="Young L.S."/>
            <person name="Liu Y.C."/>
            <person name="Hsu Y.H."/>
            <person name="Young C.C."/>
        </authorList>
    </citation>
    <scope>NUCLEOTIDE SEQUENCE [LARGE SCALE GENOMIC DNA]</scope>
    <source>
        <strain evidence="5 6">KCTC 52183</strain>
    </source>
</reference>
<dbReference type="GO" id="GO:0006950">
    <property type="term" value="P:response to stress"/>
    <property type="evidence" value="ECO:0007669"/>
    <property type="project" value="TreeGrafter"/>
</dbReference>
<dbReference type="SUPFAM" id="SSF46785">
    <property type="entry name" value="Winged helix' DNA-binding domain"/>
    <property type="match status" value="1"/>
</dbReference>
<proteinExistence type="predicted"/>
<accession>A0A4R0P8H2</accession>
<comment type="caution">
    <text evidence="5">The sequence shown here is derived from an EMBL/GenBank/DDBJ whole genome shotgun (WGS) entry which is preliminary data.</text>
</comment>
<dbReference type="EMBL" id="SJST01000008">
    <property type="protein sequence ID" value="TCD11866.1"/>
    <property type="molecule type" value="Genomic_DNA"/>
</dbReference>
<dbReference type="PANTHER" id="PTHR33164:SF43">
    <property type="entry name" value="HTH-TYPE TRANSCRIPTIONAL REPRESSOR YETL"/>
    <property type="match status" value="1"/>
</dbReference>
<dbReference type="GO" id="GO:0003700">
    <property type="term" value="F:DNA-binding transcription factor activity"/>
    <property type="evidence" value="ECO:0007669"/>
    <property type="project" value="InterPro"/>
</dbReference>
<dbReference type="InterPro" id="IPR036388">
    <property type="entry name" value="WH-like_DNA-bd_sf"/>
</dbReference>
<evidence type="ECO:0000313" key="5">
    <source>
        <dbReference type="EMBL" id="TCD11866.1"/>
    </source>
</evidence>
<dbReference type="Pfam" id="PF12802">
    <property type="entry name" value="MarR_2"/>
    <property type="match status" value="1"/>
</dbReference>
<protein>
    <submittedName>
        <fullName evidence="5">MarR family transcriptional regulator</fullName>
    </submittedName>
</protein>
<evidence type="ECO:0000256" key="3">
    <source>
        <dbReference type="ARBA" id="ARBA00023163"/>
    </source>
</evidence>
<dbReference type="InterPro" id="IPR036390">
    <property type="entry name" value="WH_DNA-bd_sf"/>
</dbReference>
<gene>
    <name evidence="5" type="ORF">E0D97_16145</name>
</gene>
<dbReference type="OrthoDB" id="7063965at2"/>
<dbReference type="Gene3D" id="1.10.10.10">
    <property type="entry name" value="Winged helix-like DNA-binding domain superfamily/Winged helix DNA-binding domain"/>
    <property type="match status" value="1"/>
</dbReference>
<keyword evidence="1" id="KW-0805">Transcription regulation</keyword>
<dbReference type="PROSITE" id="PS01117">
    <property type="entry name" value="HTH_MARR_1"/>
    <property type="match status" value="1"/>
</dbReference>
<dbReference type="GO" id="GO:0003677">
    <property type="term" value="F:DNA binding"/>
    <property type="evidence" value="ECO:0007669"/>
    <property type="project" value="UniProtKB-KW"/>
</dbReference>
<dbReference type="PANTHER" id="PTHR33164">
    <property type="entry name" value="TRANSCRIPTIONAL REGULATOR, MARR FAMILY"/>
    <property type="match status" value="1"/>
</dbReference>
<dbReference type="InterPro" id="IPR023187">
    <property type="entry name" value="Tscrpt_reg_MarR-type_CS"/>
</dbReference>
<keyword evidence="2" id="KW-0238">DNA-binding</keyword>
<feature type="domain" description="HTH marR-type" evidence="4">
    <location>
        <begin position="17"/>
        <end position="151"/>
    </location>
</feature>